<proteinExistence type="predicted"/>
<dbReference type="InterPro" id="IPR050351">
    <property type="entry name" value="BphY/WalK/GraS-like"/>
</dbReference>
<dbReference type="InterPro" id="IPR005467">
    <property type="entry name" value="His_kinase_dom"/>
</dbReference>
<evidence type="ECO:0000313" key="8">
    <source>
        <dbReference type="EMBL" id="ABF44692.1"/>
    </source>
</evidence>
<dbReference type="SMART" id="SM00387">
    <property type="entry name" value="HATPase_c"/>
    <property type="match status" value="1"/>
</dbReference>
<evidence type="ECO:0000256" key="4">
    <source>
        <dbReference type="ARBA" id="ARBA00022679"/>
    </source>
</evidence>
<name>Q1J1E2_DEIGD</name>
<dbReference type="eggNOG" id="COG4251">
    <property type="taxonomic scope" value="Bacteria"/>
</dbReference>
<accession>Q1J1E2</accession>
<protein>
    <recommendedName>
        <fullName evidence="2">histidine kinase</fullName>
        <ecNumber evidence="2">2.7.13.3</ecNumber>
    </recommendedName>
</protein>
<evidence type="ECO:0000256" key="6">
    <source>
        <dbReference type="SAM" id="Coils"/>
    </source>
</evidence>
<evidence type="ECO:0000256" key="2">
    <source>
        <dbReference type="ARBA" id="ARBA00012438"/>
    </source>
</evidence>
<gene>
    <name evidence="8" type="ordered locus">Dgeo_0389</name>
</gene>
<dbReference type="CDD" id="cd00082">
    <property type="entry name" value="HisKA"/>
    <property type="match status" value="1"/>
</dbReference>
<dbReference type="PRINTS" id="PR00344">
    <property type="entry name" value="BCTRLSENSOR"/>
</dbReference>
<dbReference type="HOGENOM" id="CLU_488951_0_0_0"/>
<dbReference type="Proteomes" id="UP000002431">
    <property type="component" value="Chromosome"/>
</dbReference>
<dbReference type="SUPFAM" id="SSF55785">
    <property type="entry name" value="PYP-like sensor domain (PAS domain)"/>
    <property type="match status" value="1"/>
</dbReference>
<dbReference type="PANTHER" id="PTHR42878">
    <property type="entry name" value="TWO-COMPONENT HISTIDINE KINASE"/>
    <property type="match status" value="1"/>
</dbReference>
<reference evidence="8" key="1">
    <citation type="submission" date="2006-04" db="EMBL/GenBank/DDBJ databases">
        <title>Complete sequence of chromosome of Deinococcus geothermalis DSM 11300.</title>
        <authorList>
            <consortium name="US DOE Joint Genome Institute"/>
            <person name="Copeland A."/>
            <person name="Lucas S."/>
            <person name="Lapidus A."/>
            <person name="Barry K."/>
            <person name="Detter J.C."/>
            <person name="Glavina del Rio T."/>
            <person name="Hammon N."/>
            <person name="Israni S."/>
            <person name="Dalin E."/>
            <person name="Tice H."/>
            <person name="Pitluck S."/>
            <person name="Brettin T."/>
            <person name="Bruce D."/>
            <person name="Han C."/>
            <person name="Tapia R."/>
            <person name="Saunders E."/>
            <person name="Gilna P."/>
            <person name="Schmutz J."/>
            <person name="Larimer F."/>
            <person name="Land M."/>
            <person name="Hauser L."/>
            <person name="Kyrpides N."/>
            <person name="Kim E."/>
            <person name="Daly M.J."/>
            <person name="Fredrickson J.K."/>
            <person name="Makarova K.S."/>
            <person name="Gaidamakova E.K."/>
            <person name="Zhai M."/>
            <person name="Richardson P."/>
        </authorList>
    </citation>
    <scope>NUCLEOTIDE SEQUENCE</scope>
    <source>
        <strain evidence="8">DSM 11300</strain>
    </source>
</reference>
<keyword evidence="9" id="KW-1185">Reference proteome</keyword>
<evidence type="ECO:0000256" key="5">
    <source>
        <dbReference type="ARBA" id="ARBA00022777"/>
    </source>
</evidence>
<dbReference type="Pfam" id="PF08448">
    <property type="entry name" value="PAS_4"/>
    <property type="match status" value="1"/>
</dbReference>
<dbReference type="InterPro" id="IPR004358">
    <property type="entry name" value="Sig_transdc_His_kin-like_C"/>
</dbReference>
<dbReference type="InterPro" id="IPR013656">
    <property type="entry name" value="PAS_4"/>
</dbReference>
<dbReference type="PANTHER" id="PTHR42878:SF15">
    <property type="entry name" value="BACTERIOPHYTOCHROME"/>
    <property type="match status" value="1"/>
</dbReference>
<comment type="catalytic activity">
    <reaction evidence="1">
        <text>ATP + protein L-histidine = ADP + protein N-phospho-L-histidine.</text>
        <dbReference type="EC" id="2.7.13.3"/>
    </reaction>
</comment>
<keyword evidence="3" id="KW-0597">Phosphoprotein</keyword>
<dbReference type="FunFam" id="3.30.565.10:FF:000006">
    <property type="entry name" value="Sensor histidine kinase WalK"/>
    <property type="match status" value="1"/>
</dbReference>
<feature type="coiled-coil region" evidence="6">
    <location>
        <begin position="315"/>
        <end position="342"/>
    </location>
</feature>
<evidence type="ECO:0000313" key="9">
    <source>
        <dbReference type="Proteomes" id="UP000002431"/>
    </source>
</evidence>
<keyword evidence="5 8" id="KW-0418">Kinase</keyword>
<dbReference type="InterPro" id="IPR036097">
    <property type="entry name" value="HisK_dim/P_sf"/>
</dbReference>
<dbReference type="GO" id="GO:0030295">
    <property type="term" value="F:protein kinase activator activity"/>
    <property type="evidence" value="ECO:0007669"/>
    <property type="project" value="TreeGrafter"/>
</dbReference>
<dbReference type="SUPFAM" id="SSF55874">
    <property type="entry name" value="ATPase domain of HSP90 chaperone/DNA topoisomerase II/histidine kinase"/>
    <property type="match status" value="1"/>
</dbReference>
<dbReference type="GO" id="GO:0000155">
    <property type="term" value="F:phosphorelay sensor kinase activity"/>
    <property type="evidence" value="ECO:0007669"/>
    <property type="project" value="InterPro"/>
</dbReference>
<dbReference type="InterPro" id="IPR003661">
    <property type="entry name" value="HisK_dim/P_dom"/>
</dbReference>
<dbReference type="InterPro" id="IPR003594">
    <property type="entry name" value="HATPase_dom"/>
</dbReference>
<dbReference type="Gene3D" id="3.30.565.10">
    <property type="entry name" value="Histidine kinase-like ATPase, C-terminal domain"/>
    <property type="match status" value="1"/>
</dbReference>
<dbReference type="AlphaFoldDB" id="Q1J1E2"/>
<dbReference type="SUPFAM" id="SSF47384">
    <property type="entry name" value="Homodimeric domain of signal transducing histidine kinase"/>
    <property type="match status" value="1"/>
</dbReference>
<dbReference type="InterPro" id="IPR036890">
    <property type="entry name" value="HATPase_C_sf"/>
</dbReference>
<dbReference type="Gene3D" id="1.10.287.130">
    <property type="match status" value="1"/>
</dbReference>
<evidence type="ECO:0000256" key="1">
    <source>
        <dbReference type="ARBA" id="ARBA00000085"/>
    </source>
</evidence>
<dbReference type="GO" id="GO:0007234">
    <property type="term" value="P:osmosensory signaling via phosphorelay pathway"/>
    <property type="evidence" value="ECO:0007669"/>
    <property type="project" value="TreeGrafter"/>
</dbReference>
<dbReference type="KEGG" id="dge:Dgeo_0389"/>
<dbReference type="Gene3D" id="3.30.450.20">
    <property type="entry name" value="PAS domain"/>
    <property type="match status" value="1"/>
</dbReference>
<dbReference type="RefSeq" id="WP_011529536.1">
    <property type="nucleotide sequence ID" value="NC_008025.1"/>
</dbReference>
<keyword evidence="6" id="KW-0175">Coiled coil</keyword>
<organism evidence="8 9">
    <name type="scientific">Deinococcus geothermalis (strain DSM 11300 / CIP 105573 / AG-3a)</name>
    <dbReference type="NCBI Taxonomy" id="319795"/>
    <lineage>
        <taxon>Bacteria</taxon>
        <taxon>Thermotogati</taxon>
        <taxon>Deinococcota</taxon>
        <taxon>Deinococci</taxon>
        <taxon>Deinococcales</taxon>
        <taxon>Deinococcaceae</taxon>
        <taxon>Deinococcus</taxon>
    </lineage>
</organism>
<dbReference type="STRING" id="319795.Dgeo_0389"/>
<dbReference type="InterPro" id="IPR035965">
    <property type="entry name" value="PAS-like_dom_sf"/>
</dbReference>
<evidence type="ECO:0000256" key="3">
    <source>
        <dbReference type="ARBA" id="ARBA00022553"/>
    </source>
</evidence>
<keyword evidence="4 8" id="KW-0808">Transferase</keyword>
<sequence length="557" mass="61576">MSDLTVPPPAGALHAQEVLDALASHVAIVDREGQVVMVNRAWQEFSAQNGGDPTTTGVGSNYLRAAAPNPVLHAGLRAVLGGQRPTFQLTYPCHAPHERRWFRVRIVPLPRNGPVTHVLVEHLNISREAHWQEELWRTRESLDRQVAARTAALQRQSEDLASRAGALEAFVQFTEATATTGEPTLLAQQADQVLRATLGDVAVAYYEQRGAAWVPCHWTGGLPPEVETQLREGIPVPPTVVQEALETGQAVFRNAGSEGADAAGLFGALALLPLTLHRPGDTLLLLGSLSQPTWSRRARDVFRAVGRSLRLALERSGQDRDLAEQRARLAELNAELTAYTASLSRDLRDPARRIAGFTDLLEKRLPQDDHVSQRHLSIIRAETARLQTLVEDLAQLQPFQERELQCARLALGPMVAQVRSDLVRATRERRIVWQVGELPHVYADPLLLRQILTHLLHNALKFTRGRDPAQIEVGCKERTGDVLIWVRDNGVGFDPAQASRLFQVFTRLHGEAYEGSGVGLANVRRLVHRHGGQVWAEGQPNQGACFFFTLPHAARRT</sequence>
<dbReference type="PROSITE" id="PS50109">
    <property type="entry name" value="HIS_KIN"/>
    <property type="match status" value="1"/>
</dbReference>
<dbReference type="Pfam" id="PF02518">
    <property type="entry name" value="HATPase_c"/>
    <property type="match status" value="1"/>
</dbReference>
<dbReference type="EC" id="2.7.13.3" evidence="2"/>
<dbReference type="GO" id="GO:0000156">
    <property type="term" value="F:phosphorelay response regulator activity"/>
    <property type="evidence" value="ECO:0007669"/>
    <property type="project" value="TreeGrafter"/>
</dbReference>
<evidence type="ECO:0000259" key="7">
    <source>
        <dbReference type="PROSITE" id="PS50109"/>
    </source>
</evidence>
<feature type="domain" description="Histidine kinase" evidence="7">
    <location>
        <begin position="342"/>
        <end position="554"/>
    </location>
</feature>
<dbReference type="EMBL" id="CP000359">
    <property type="protein sequence ID" value="ABF44692.1"/>
    <property type="molecule type" value="Genomic_DNA"/>
</dbReference>